<organism evidence="1 2">
    <name type="scientific">Thermoclostridium stercorarium subsp. thermolacticum DSM 2910</name>
    <dbReference type="NCBI Taxonomy" id="1121336"/>
    <lineage>
        <taxon>Bacteria</taxon>
        <taxon>Bacillati</taxon>
        <taxon>Bacillota</taxon>
        <taxon>Clostridia</taxon>
        <taxon>Eubacteriales</taxon>
        <taxon>Oscillospiraceae</taxon>
        <taxon>Thermoclostridium</taxon>
    </lineage>
</organism>
<accession>A0A1B1YBA1</accession>
<name>A0A1B1YBA1_THEST</name>
<evidence type="ECO:0000313" key="1">
    <source>
        <dbReference type="EMBL" id="ANW98041.1"/>
    </source>
</evidence>
<protein>
    <submittedName>
        <fullName evidence="1">Uncharacterized protein</fullName>
    </submittedName>
</protein>
<dbReference type="AlphaFoldDB" id="A0A1B1YBA1"/>
<sequence length="78" mass="9212">MYRARRVAEAILLYFTASLPECGHKLPWAHRICFLRLFFVTVAYFVKKLPGVDFILFNAETTKGFVRKRTVCYLTHLR</sequence>
<reference evidence="1 2" key="1">
    <citation type="submission" date="2016-02" db="EMBL/GenBank/DDBJ databases">
        <title>Comparison of Clostridium stercorarium subspecies using comparative genomics and transcriptomics.</title>
        <authorList>
            <person name="Schellenberg J."/>
            <person name="Thallinger G."/>
            <person name="Levin D.B."/>
            <person name="Zhang X."/>
            <person name="Alvare G."/>
            <person name="Fristensky B."/>
            <person name="Sparling R."/>
        </authorList>
    </citation>
    <scope>NUCLEOTIDE SEQUENCE [LARGE SCALE GENOMIC DNA]</scope>
    <source>
        <strain evidence="1 2">DSM 2910</strain>
    </source>
</reference>
<proteinExistence type="predicted"/>
<dbReference type="EMBL" id="CP014672">
    <property type="protein sequence ID" value="ANW98041.1"/>
    <property type="molecule type" value="Genomic_DNA"/>
</dbReference>
<evidence type="ECO:0000313" key="2">
    <source>
        <dbReference type="Proteomes" id="UP000092971"/>
    </source>
</evidence>
<dbReference type="Proteomes" id="UP000092971">
    <property type="component" value="Chromosome"/>
</dbReference>
<gene>
    <name evidence="1" type="ORF">CSTERTH_02775</name>
</gene>